<gene>
    <name evidence="6" type="ORF">ILUMI_23887</name>
</gene>
<protein>
    <recommendedName>
        <fullName evidence="1">Oxidative stress-responsive serine-rich protein 1</fullName>
    </recommendedName>
    <alternativeName>
        <fullName evidence="4">Oxidative stress-responsive protein 1</fullName>
    </alternativeName>
    <alternativeName>
        <fullName evidence="3">Peroxide-inducible transcript 1 protein</fullName>
    </alternativeName>
</protein>
<sequence length="227" mass="25524">MAQEDTSLSRSLQKLQIEPASGTKKKLTSMSKTELNPFMKRRRSKSLSSITLFGPSCTCNRKQSLPIKQDVTFKKTNKKVLREPVLKLIAKCCHKTSLKLEEKDSDNNPSNNETNETKLFGQYSSKSDSQDFRSIVDGCQQLSLANINDGVQDYSLQSFHQARTTSTQNNTNNQRSDNASVITTCSHQARMSVAPPCDVTIDELASYFETFVHIPKKMSSMAEMMYT</sequence>
<dbReference type="Proteomes" id="UP000801492">
    <property type="component" value="Unassembled WGS sequence"/>
</dbReference>
<reference evidence="6" key="1">
    <citation type="submission" date="2019-08" db="EMBL/GenBank/DDBJ databases">
        <title>The genome of the North American firefly Photinus pyralis.</title>
        <authorList>
            <consortium name="Photinus pyralis genome working group"/>
            <person name="Fallon T.R."/>
            <person name="Sander Lower S.E."/>
            <person name="Weng J.-K."/>
        </authorList>
    </citation>
    <scope>NUCLEOTIDE SEQUENCE</scope>
    <source>
        <strain evidence="6">TRF0915ILg1</strain>
        <tissue evidence="6">Whole body</tissue>
    </source>
</reference>
<dbReference type="PANTHER" id="PTHR31383:SF2">
    <property type="entry name" value="OXIDATIVE STRESS-RESPONSIVE SERINE-RICH PROTEIN 1"/>
    <property type="match status" value="1"/>
</dbReference>
<evidence type="ECO:0000313" key="7">
    <source>
        <dbReference type="Proteomes" id="UP000801492"/>
    </source>
</evidence>
<feature type="compositionally biased region" description="Polar residues" evidence="5">
    <location>
        <begin position="1"/>
        <end position="14"/>
    </location>
</feature>
<evidence type="ECO:0000313" key="6">
    <source>
        <dbReference type="EMBL" id="KAF2882289.1"/>
    </source>
</evidence>
<organism evidence="6 7">
    <name type="scientific">Ignelater luminosus</name>
    <name type="common">Cucubano</name>
    <name type="synonym">Pyrophorus luminosus</name>
    <dbReference type="NCBI Taxonomy" id="2038154"/>
    <lineage>
        <taxon>Eukaryota</taxon>
        <taxon>Metazoa</taxon>
        <taxon>Ecdysozoa</taxon>
        <taxon>Arthropoda</taxon>
        <taxon>Hexapoda</taxon>
        <taxon>Insecta</taxon>
        <taxon>Pterygota</taxon>
        <taxon>Neoptera</taxon>
        <taxon>Endopterygota</taxon>
        <taxon>Coleoptera</taxon>
        <taxon>Polyphaga</taxon>
        <taxon>Elateriformia</taxon>
        <taxon>Elateroidea</taxon>
        <taxon>Elateridae</taxon>
        <taxon>Agrypninae</taxon>
        <taxon>Pyrophorini</taxon>
        <taxon>Ignelater</taxon>
    </lineage>
</organism>
<proteinExistence type="predicted"/>
<evidence type="ECO:0000256" key="3">
    <source>
        <dbReference type="ARBA" id="ARBA00029721"/>
    </source>
</evidence>
<accession>A0A8K0CA47</accession>
<dbReference type="EMBL" id="VTPC01090631">
    <property type="protein sequence ID" value="KAF2882289.1"/>
    <property type="molecule type" value="Genomic_DNA"/>
</dbReference>
<evidence type="ECO:0000256" key="2">
    <source>
        <dbReference type="ARBA" id="ARBA00022553"/>
    </source>
</evidence>
<keyword evidence="7" id="KW-1185">Reference proteome</keyword>
<dbReference type="PANTHER" id="PTHR31383">
    <property type="entry name" value="OXIDATIVE STRESS-RESPONSE SERINE-RICH PROTEIN 1"/>
    <property type="match status" value="1"/>
</dbReference>
<evidence type="ECO:0000256" key="4">
    <source>
        <dbReference type="ARBA" id="ARBA00031405"/>
    </source>
</evidence>
<dbReference type="InterPro" id="IPR008494">
    <property type="entry name" value="DUF776"/>
</dbReference>
<evidence type="ECO:0000256" key="5">
    <source>
        <dbReference type="SAM" id="MobiDB-lite"/>
    </source>
</evidence>
<evidence type="ECO:0000256" key="1">
    <source>
        <dbReference type="ARBA" id="ARBA00015005"/>
    </source>
</evidence>
<feature type="region of interest" description="Disordered" evidence="5">
    <location>
        <begin position="1"/>
        <end position="42"/>
    </location>
</feature>
<dbReference type="GO" id="GO:0070301">
    <property type="term" value="P:cellular response to hydrogen peroxide"/>
    <property type="evidence" value="ECO:0007669"/>
    <property type="project" value="TreeGrafter"/>
</dbReference>
<keyword evidence="2" id="KW-0597">Phosphoprotein</keyword>
<comment type="caution">
    <text evidence="6">The sequence shown here is derived from an EMBL/GenBank/DDBJ whole genome shotgun (WGS) entry which is preliminary data.</text>
</comment>
<dbReference type="OrthoDB" id="10045817at2759"/>
<dbReference type="AlphaFoldDB" id="A0A8K0CA47"/>
<name>A0A8K0CA47_IGNLU</name>